<proteinExistence type="inferred from homology"/>
<evidence type="ECO:0000313" key="13">
    <source>
        <dbReference type="Proteomes" id="UP001454036"/>
    </source>
</evidence>
<dbReference type="GO" id="GO:0016020">
    <property type="term" value="C:membrane"/>
    <property type="evidence" value="ECO:0007669"/>
    <property type="project" value="UniProtKB-SubCell"/>
</dbReference>
<evidence type="ECO:0000256" key="11">
    <source>
        <dbReference type="SAM" id="Phobius"/>
    </source>
</evidence>
<dbReference type="GO" id="GO:0016125">
    <property type="term" value="P:sterol metabolic process"/>
    <property type="evidence" value="ECO:0007669"/>
    <property type="project" value="TreeGrafter"/>
</dbReference>
<evidence type="ECO:0000256" key="2">
    <source>
        <dbReference type="ARBA" id="ARBA00004167"/>
    </source>
</evidence>
<feature type="transmembrane region" description="Helical" evidence="11">
    <location>
        <begin position="6"/>
        <end position="27"/>
    </location>
</feature>
<protein>
    <submittedName>
        <fullName evidence="12">Oxygenase</fullName>
    </submittedName>
</protein>
<dbReference type="Pfam" id="PF00067">
    <property type="entry name" value="p450"/>
    <property type="match status" value="1"/>
</dbReference>
<comment type="cofactor">
    <cofactor evidence="1 10">
        <name>heme</name>
        <dbReference type="ChEBI" id="CHEBI:30413"/>
    </cofactor>
</comment>
<keyword evidence="10" id="KW-0349">Heme</keyword>
<evidence type="ECO:0000256" key="4">
    <source>
        <dbReference type="ARBA" id="ARBA00022692"/>
    </source>
</evidence>
<keyword evidence="8 10" id="KW-0408">Iron</keyword>
<evidence type="ECO:0000256" key="8">
    <source>
        <dbReference type="ARBA" id="ARBA00023004"/>
    </source>
</evidence>
<dbReference type="AlphaFoldDB" id="A0AAV3R3N0"/>
<dbReference type="InterPro" id="IPR036396">
    <property type="entry name" value="Cyt_P450_sf"/>
</dbReference>
<comment type="subcellular location">
    <subcellularLocation>
        <location evidence="2">Membrane</location>
        <topology evidence="2">Single-pass membrane protein</topology>
    </subcellularLocation>
</comment>
<keyword evidence="13" id="KW-1185">Reference proteome</keyword>
<dbReference type="EMBL" id="BAABME010007301">
    <property type="protein sequence ID" value="GAA0170573.1"/>
    <property type="molecule type" value="Genomic_DNA"/>
</dbReference>
<evidence type="ECO:0000256" key="3">
    <source>
        <dbReference type="ARBA" id="ARBA00010617"/>
    </source>
</evidence>
<dbReference type="GO" id="GO:0020037">
    <property type="term" value="F:heme binding"/>
    <property type="evidence" value="ECO:0007669"/>
    <property type="project" value="InterPro"/>
</dbReference>
<keyword evidence="6 11" id="KW-1133">Transmembrane helix</keyword>
<dbReference type="Proteomes" id="UP001454036">
    <property type="component" value="Unassembled WGS sequence"/>
</dbReference>
<keyword evidence="4 11" id="KW-0812">Transmembrane</keyword>
<evidence type="ECO:0000256" key="10">
    <source>
        <dbReference type="PIRSR" id="PIRSR602401-1"/>
    </source>
</evidence>
<evidence type="ECO:0000313" key="12">
    <source>
        <dbReference type="EMBL" id="GAA0170573.1"/>
    </source>
</evidence>
<comment type="caution">
    <text evidence="12">The sequence shown here is derived from an EMBL/GenBank/DDBJ whole genome shotgun (WGS) entry which is preliminary data.</text>
</comment>
<keyword evidence="7" id="KW-0560">Oxidoreductase</keyword>
<dbReference type="InterPro" id="IPR001128">
    <property type="entry name" value="Cyt_P450"/>
</dbReference>
<sequence>MENASWVVSFPYLLFSIAFPLIIYAIFFKNGRSNLPPGSNGWPIIGETIHFFISGPDKFISDRMKKHSTQVFRTSFVGQKVVVFCGPGGNKFVFNNTQNNVLSLWFPPTLAKIVRLEQDFMHRISASPGASQLLNHTFHEILKTDSLKLFISIFNEITRDHVKNEWKDGREVKVFPLSNLFCFSVACRFLMGISDTDEIKTLASSFDEVKSGFFSVPIDLPGTTFRRAINAGKIVNERVSKIIQRRRKDLQESENEPGLDLLSQVLKIAPGDTNEESQYNSDLRSIIVGILLASTSSPASAITFTLKYLTEMPHIHNQVYQEQMEITKSKGEEDYLTWDDLKKMEYTWNVVREVLRVMTPFILGGFREVKSDLTYAGFTIPKGWKVLWTTQTSHKDPKYFENPEEFNPSRFKSSIHEPYSYVPFGGGRGICPGRDFFKLYMLIFIHNIVTKFKLEKLDPNEGIKYQMTPFPVNGFPVRLVHR</sequence>
<dbReference type="GO" id="GO:0016712">
    <property type="term" value="F:oxidoreductase activity, acting on paired donors, with incorporation or reduction of molecular oxygen, reduced flavin or flavoprotein as one donor, and incorporation of one atom of oxygen"/>
    <property type="evidence" value="ECO:0007669"/>
    <property type="project" value="UniProtKB-ARBA"/>
</dbReference>
<organism evidence="12 13">
    <name type="scientific">Lithospermum erythrorhizon</name>
    <name type="common">Purple gromwell</name>
    <name type="synonym">Lithospermum officinale var. erythrorhizon</name>
    <dbReference type="NCBI Taxonomy" id="34254"/>
    <lineage>
        <taxon>Eukaryota</taxon>
        <taxon>Viridiplantae</taxon>
        <taxon>Streptophyta</taxon>
        <taxon>Embryophyta</taxon>
        <taxon>Tracheophyta</taxon>
        <taxon>Spermatophyta</taxon>
        <taxon>Magnoliopsida</taxon>
        <taxon>eudicotyledons</taxon>
        <taxon>Gunneridae</taxon>
        <taxon>Pentapetalae</taxon>
        <taxon>asterids</taxon>
        <taxon>lamiids</taxon>
        <taxon>Boraginales</taxon>
        <taxon>Boraginaceae</taxon>
        <taxon>Boraginoideae</taxon>
        <taxon>Lithospermeae</taxon>
        <taxon>Lithospermum</taxon>
    </lineage>
</organism>
<dbReference type="InterPro" id="IPR002401">
    <property type="entry name" value="Cyt_P450_E_grp-I"/>
</dbReference>
<evidence type="ECO:0000256" key="9">
    <source>
        <dbReference type="ARBA" id="ARBA00023136"/>
    </source>
</evidence>
<gene>
    <name evidence="12" type="ORF">LIER_24802</name>
</gene>
<feature type="binding site" description="axial binding residue" evidence="10">
    <location>
        <position position="431"/>
    </location>
    <ligand>
        <name>heme</name>
        <dbReference type="ChEBI" id="CHEBI:30413"/>
    </ligand>
    <ligandPart>
        <name>Fe</name>
        <dbReference type="ChEBI" id="CHEBI:18248"/>
    </ligandPart>
</feature>
<dbReference type="FunFam" id="1.10.630.10:FF:000022">
    <property type="entry name" value="Taxadiene 5-alpha hydroxylase"/>
    <property type="match status" value="1"/>
</dbReference>
<dbReference type="PANTHER" id="PTHR24286:SF53">
    <property type="entry name" value="BETA-AMYRIN 28-OXIDASE-LIKE"/>
    <property type="match status" value="1"/>
</dbReference>
<dbReference type="Gene3D" id="1.10.630.10">
    <property type="entry name" value="Cytochrome P450"/>
    <property type="match status" value="1"/>
</dbReference>
<evidence type="ECO:0000256" key="7">
    <source>
        <dbReference type="ARBA" id="ARBA00023002"/>
    </source>
</evidence>
<reference evidence="12 13" key="1">
    <citation type="submission" date="2024-01" db="EMBL/GenBank/DDBJ databases">
        <title>The complete chloroplast genome sequence of Lithospermum erythrorhizon: insights into the phylogenetic relationship among Boraginaceae species and the maternal lineages of purple gromwells.</title>
        <authorList>
            <person name="Okada T."/>
            <person name="Watanabe K."/>
        </authorList>
    </citation>
    <scope>NUCLEOTIDE SEQUENCE [LARGE SCALE GENOMIC DNA]</scope>
</reference>
<keyword evidence="9 11" id="KW-0472">Membrane</keyword>
<dbReference type="SUPFAM" id="SSF48264">
    <property type="entry name" value="Cytochrome P450"/>
    <property type="match status" value="1"/>
</dbReference>
<comment type="similarity">
    <text evidence="3">Belongs to the cytochrome P450 family.</text>
</comment>
<dbReference type="GO" id="GO:0005506">
    <property type="term" value="F:iron ion binding"/>
    <property type="evidence" value="ECO:0007669"/>
    <property type="project" value="InterPro"/>
</dbReference>
<evidence type="ECO:0000256" key="5">
    <source>
        <dbReference type="ARBA" id="ARBA00022723"/>
    </source>
</evidence>
<name>A0AAV3R3N0_LITER</name>
<keyword evidence="5 10" id="KW-0479">Metal-binding</keyword>
<dbReference type="PRINTS" id="PR00463">
    <property type="entry name" value="EP450I"/>
</dbReference>
<dbReference type="PANTHER" id="PTHR24286">
    <property type="entry name" value="CYTOCHROME P450 26"/>
    <property type="match status" value="1"/>
</dbReference>
<evidence type="ECO:0000256" key="1">
    <source>
        <dbReference type="ARBA" id="ARBA00001971"/>
    </source>
</evidence>
<accession>A0AAV3R3N0</accession>
<evidence type="ECO:0000256" key="6">
    <source>
        <dbReference type="ARBA" id="ARBA00022989"/>
    </source>
</evidence>